<name>A0A0A8K4L5_9HYPH</name>
<organism evidence="1 2">
    <name type="scientific">Methyloceanibacter caenitepidi</name>
    <dbReference type="NCBI Taxonomy" id="1384459"/>
    <lineage>
        <taxon>Bacteria</taxon>
        <taxon>Pseudomonadati</taxon>
        <taxon>Pseudomonadota</taxon>
        <taxon>Alphaproteobacteria</taxon>
        <taxon>Hyphomicrobiales</taxon>
        <taxon>Hyphomicrobiaceae</taxon>
        <taxon>Methyloceanibacter</taxon>
    </lineage>
</organism>
<dbReference type="HOGENOM" id="CLU_2789106_0_0_5"/>
<dbReference type="KEGG" id="mcg:GL4_1478"/>
<protein>
    <submittedName>
        <fullName evidence="1">Uncharacterized protein</fullName>
    </submittedName>
</protein>
<dbReference type="RefSeq" id="WP_045366118.1">
    <property type="nucleotide sequence ID" value="NZ_AP014648.1"/>
</dbReference>
<dbReference type="Gene3D" id="1.10.260.40">
    <property type="entry name" value="lambda repressor-like DNA-binding domains"/>
    <property type="match status" value="1"/>
</dbReference>
<evidence type="ECO:0000313" key="1">
    <source>
        <dbReference type="EMBL" id="BAQ16934.1"/>
    </source>
</evidence>
<dbReference type="SUPFAM" id="SSF47413">
    <property type="entry name" value="lambda repressor-like DNA-binding domains"/>
    <property type="match status" value="1"/>
</dbReference>
<dbReference type="OrthoDB" id="8455556at2"/>
<dbReference type="Proteomes" id="UP000031643">
    <property type="component" value="Chromosome"/>
</dbReference>
<proteinExistence type="predicted"/>
<dbReference type="EMBL" id="AP014648">
    <property type="protein sequence ID" value="BAQ16934.1"/>
    <property type="molecule type" value="Genomic_DNA"/>
</dbReference>
<reference evidence="1 2" key="1">
    <citation type="submission" date="2014-09" db="EMBL/GenBank/DDBJ databases">
        <title>Genome sequencing of Methyloceanibacter caenitepidi Gela4.</title>
        <authorList>
            <person name="Takeuchi M."/>
            <person name="Susumu S."/>
            <person name="Kamagata Y."/>
            <person name="Oshima K."/>
            <person name="Hattori M."/>
            <person name="Iwasaki W."/>
        </authorList>
    </citation>
    <scope>NUCLEOTIDE SEQUENCE [LARGE SCALE GENOMIC DNA]</scope>
    <source>
        <strain evidence="1 2">Gela4</strain>
    </source>
</reference>
<sequence length="68" mass="7422">MNRKYISAEDFAAWVENVAGSDRKAAAMLSLARDTVAKYRDEGAPLYIGLACAALYHRLDPFSASALK</sequence>
<gene>
    <name evidence="1" type="ORF">GL4_1478</name>
</gene>
<dbReference type="GO" id="GO:0003677">
    <property type="term" value="F:DNA binding"/>
    <property type="evidence" value="ECO:0007669"/>
    <property type="project" value="InterPro"/>
</dbReference>
<evidence type="ECO:0000313" key="2">
    <source>
        <dbReference type="Proteomes" id="UP000031643"/>
    </source>
</evidence>
<keyword evidence="2" id="KW-1185">Reference proteome</keyword>
<dbReference type="AlphaFoldDB" id="A0A0A8K4L5"/>
<dbReference type="InterPro" id="IPR010982">
    <property type="entry name" value="Lambda_DNA-bd_dom_sf"/>
</dbReference>
<accession>A0A0A8K4L5</accession>